<keyword evidence="1" id="KW-0472">Membrane</keyword>
<dbReference type="AlphaFoldDB" id="A0AAW3FDX8"/>
<feature type="transmembrane region" description="Helical" evidence="1">
    <location>
        <begin position="20"/>
        <end position="44"/>
    </location>
</feature>
<keyword evidence="1" id="KW-1133">Transmembrane helix</keyword>
<evidence type="ECO:0000313" key="3">
    <source>
        <dbReference type="Proteomes" id="UP000029533"/>
    </source>
</evidence>
<accession>A0AAW3FDX8</accession>
<name>A0AAW3FDX8_9BACT</name>
<evidence type="ECO:0000256" key="1">
    <source>
        <dbReference type="SAM" id="Phobius"/>
    </source>
</evidence>
<reference evidence="2 3" key="1">
    <citation type="submission" date="2014-07" db="EMBL/GenBank/DDBJ databases">
        <authorList>
            <person name="McCorrison J."/>
            <person name="Sanka R."/>
            <person name="Torralba M."/>
            <person name="Gillis M."/>
            <person name="Haft D.H."/>
            <person name="Methe B."/>
            <person name="Sutton G."/>
            <person name="Nelson K.E."/>
        </authorList>
    </citation>
    <scope>NUCLEOTIDE SEQUENCE [LARGE SCALE GENOMIC DNA]</scope>
    <source>
        <strain evidence="2 3">DNF00424</strain>
    </source>
</reference>
<gene>
    <name evidence="2" type="ORF">HMPREF2132_11350</name>
</gene>
<keyword evidence="1" id="KW-0812">Transmembrane</keyword>
<evidence type="ECO:0000313" key="2">
    <source>
        <dbReference type="EMBL" id="KGF24879.1"/>
    </source>
</evidence>
<proteinExistence type="predicted"/>
<feature type="transmembrane region" description="Helical" evidence="1">
    <location>
        <begin position="50"/>
        <end position="69"/>
    </location>
</feature>
<dbReference type="EMBL" id="JRNJ01000104">
    <property type="protein sequence ID" value="KGF24879.1"/>
    <property type="molecule type" value="Genomic_DNA"/>
</dbReference>
<protein>
    <submittedName>
        <fullName evidence="2">Uncharacterized protein</fullName>
    </submittedName>
</protein>
<organism evidence="2 3">
    <name type="scientific">Prevotella histicola JCM 15637 = DNF00424</name>
    <dbReference type="NCBI Taxonomy" id="1236504"/>
    <lineage>
        <taxon>Bacteria</taxon>
        <taxon>Pseudomonadati</taxon>
        <taxon>Bacteroidota</taxon>
        <taxon>Bacteroidia</taxon>
        <taxon>Bacteroidales</taxon>
        <taxon>Prevotellaceae</taxon>
        <taxon>Prevotella</taxon>
    </lineage>
</organism>
<comment type="caution">
    <text evidence="2">The sequence shown here is derived from an EMBL/GenBank/DDBJ whole genome shotgun (WGS) entry which is preliminary data.</text>
</comment>
<dbReference type="Proteomes" id="UP000029533">
    <property type="component" value="Unassembled WGS sequence"/>
</dbReference>
<sequence>MNSMAYRLPIGGTVMGKALFILIVFHVVLTTLSLMGIIDIPWYIVAAPLMIPFAMIMAFLLFILFVYLIQLL</sequence>